<proteinExistence type="predicted"/>
<organism evidence="1">
    <name type="scientific">Arion vulgaris</name>
    <dbReference type="NCBI Taxonomy" id="1028688"/>
    <lineage>
        <taxon>Eukaryota</taxon>
        <taxon>Metazoa</taxon>
        <taxon>Spiralia</taxon>
        <taxon>Lophotrochozoa</taxon>
        <taxon>Mollusca</taxon>
        <taxon>Gastropoda</taxon>
        <taxon>Heterobranchia</taxon>
        <taxon>Euthyneura</taxon>
        <taxon>Panpulmonata</taxon>
        <taxon>Eupulmonata</taxon>
        <taxon>Stylommatophora</taxon>
        <taxon>Helicina</taxon>
        <taxon>Arionoidea</taxon>
        <taxon>Arionidae</taxon>
        <taxon>Arion</taxon>
    </lineage>
</organism>
<sequence length="74" mass="8364">MEGGMPGKRKITEKMNSGCFGMTAAHLAYEREINFEGLVGWQSYAKYNLFDNDIFAASLFFKLPDITTILNVHI</sequence>
<gene>
    <name evidence="1" type="primary">ORF146084</name>
</gene>
<name>A0A0B7AWP8_9EUPU</name>
<dbReference type="AlphaFoldDB" id="A0A0B7AWP8"/>
<accession>A0A0B7AWP8</accession>
<dbReference type="EMBL" id="HACG01038202">
    <property type="protein sequence ID" value="CEK85067.1"/>
    <property type="molecule type" value="Transcribed_RNA"/>
</dbReference>
<protein>
    <submittedName>
        <fullName evidence="1">Uncharacterized protein</fullName>
    </submittedName>
</protein>
<evidence type="ECO:0000313" key="1">
    <source>
        <dbReference type="EMBL" id="CEK85067.1"/>
    </source>
</evidence>
<reference evidence="1" key="1">
    <citation type="submission" date="2014-12" db="EMBL/GenBank/DDBJ databases">
        <title>Insight into the proteome of Arion vulgaris.</title>
        <authorList>
            <person name="Aradska J."/>
            <person name="Bulat T."/>
            <person name="Smidak R."/>
            <person name="Sarate P."/>
            <person name="Gangsoo J."/>
            <person name="Sialana F."/>
            <person name="Bilban M."/>
            <person name="Lubec G."/>
        </authorList>
    </citation>
    <scope>NUCLEOTIDE SEQUENCE</scope>
    <source>
        <tissue evidence="1">Skin</tissue>
    </source>
</reference>